<comment type="subcellular location">
    <subcellularLocation>
        <location evidence="1">Cytoplasm</location>
        <location evidence="1">Cytoskeleton</location>
    </subcellularLocation>
</comment>
<proteinExistence type="inferred from homology"/>
<feature type="compositionally biased region" description="Basic and acidic residues" evidence="7">
    <location>
        <begin position="425"/>
        <end position="434"/>
    </location>
</feature>
<gene>
    <name evidence="8" type="primary">WBGene00113416</name>
</gene>
<accession>A0A8R1YKA9</accession>
<keyword evidence="4" id="KW-0963">Cytoplasm</keyword>
<feature type="compositionally biased region" description="Acidic residues" evidence="7">
    <location>
        <begin position="294"/>
        <end position="339"/>
    </location>
</feature>
<evidence type="ECO:0000256" key="5">
    <source>
        <dbReference type="ARBA" id="ARBA00023203"/>
    </source>
</evidence>
<dbReference type="GO" id="GO:0030036">
    <property type="term" value="P:actin cytoskeleton organization"/>
    <property type="evidence" value="ECO:0007669"/>
    <property type="project" value="InterPro"/>
</dbReference>
<dbReference type="PROSITE" id="PS00231">
    <property type="entry name" value="F_ACTIN_CAPPING_BETA"/>
    <property type="match status" value="1"/>
</dbReference>
<dbReference type="GO" id="GO:0008290">
    <property type="term" value="C:F-actin capping protein complex"/>
    <property type="evidence" value="ECO:0000318"/>
    <property type="project" value="GO_Central"/>
</dbReference>
<dbReference type="InterPro" id="IPR001698">
    <property type="entry name" value="CAPZB"/>
</dbReference>
<dbReference type="GO" id="GO:0051016">
    <property type="term" value="P:barbed-end actin filament capping"/>
    <property type="evidence" value="ECO:0000318"/>
    <property type="project" value="GO_Central"/>
</dbReference>
<evidence type="ECO:0000313" key="9">
    <source>
        <dbReference type="Proteomes" id="UP000005239"/>
    </source>
</evidence>
<keyword evidence="5" id="KW-0009">Actin-binding</keyword>
<feature type="compositionally biased region" description="Polar residues" evidence="7">
    <location>
        <begin position="390"/>
        <end position="424"/>
    </location>
</feature>
<dbReference type="GO" id="GO:0000902">
    <property type="term" value="P:cell morphogenesis"/>
    <property type="evidence" value="ECO:0000318"/>
    <property type="project" value="GO_Central"/>
</dbReference>
<reference evidence="9" key="1">
    <citation type="journal article" date="2008" name="Nat. Genet.">
        <title>The Pristionchus pacificus genome provides a unique perspective on nematode lifestyle and parasitism.</title>
        <authorList>
            <person name="Dieterich C."/>
            <person name="Clifton S.W."/>
            <person name="Schuster L.N."/>
            <person name="Chinwalla A."/>
            <person name="Delehaunty K."/>
            <person name="Dinkelacker I."/>
            <person name="Fulton L."/>
            <person name="Fulton R."/>
            <person name="Godfrey J."/>
            <person name="Minx P."/>
            <person name="Mitreva M."/>
            <person name="Roeseler W."/>
            <person name="Tian H."/>
            <person name="Witte H."/>
            <person name="Yang S.P."/>
            <person name="Wilson R.K."/>
            <person name="Sommer R.J."/>
        </authorList>
    </citation>
    <scope>NUCLEOTIDE SEQUENCE [LARGE SCALE GENOMIC DNA]</scope>
    <source>
        <strain evidence="9">PS312</strain>
    </source>
</reference>
<dbReference type="EnsemblMetazoa" id="PPA23862.1">
    <property type="protein sequence ID" value="PPA23862.1"/>
    <property type="gene ID" value="WBGene00113416"/>
</dbReference>
<evidence type="ECO:0000256" key="4">
    <source>
        <dbReference type="ARBA" id="ARBA00022490"/>
    </source>
</evidence>
<dbReference type="InterPro" id="IPR003511">
    <property type="entry name" value="HORMA_dom"/>
</dbReference>
<dbReference type="GO" id="GO:0051015">
    <property type="term" value="F:actin filament binding"/>
    <property type="evidence" value="ECO:0000318"/>
    <property type="project" value="GO_Central"/>
</dbReference>
<dbReference type="Gene3D" id="3.30.900.10">
    <property type="entry name" value="HORMA domain"/>
    <property type="match status" value="1"/>
</dbReference>
<keyword evidence="9" id="KW-1185">Reference proteome</keyword>
<evidence type="ECO:0000256" key="3">
    <source>
        <dbReference type="ARBA" id="ARBA00022467"/>
    </source>
</evidence>
<comment type="similarity">
    <text evidence="2">Belongs to the F-actin-capping protein beta subunit family.</text>
</comment>
<feature type="region of interest" description="Disordered" evidence="7">
    <location>
        <begin position="252"/>
        <end position="456"/>
    </location>
</feature>
<dbReference type="GO" id="GO:0005737">
    <property type="term" value="C:cytoplasm"/>
    <property type="evidence" value="ECO:0007669"/>
    <property type="project" value="InterPro"/>
</dbReference>
<dbReference type="PANTHER" id="PTHR10619">
    <property type="entry name" value="F-ACTIN-CAPPING PROTEIN SUBUNIT BETA"/>
    <property type="match status" value="1"/>
</dbReference>
<feature type="compositionally biased region" description="Pro residues" evidence="7">
    <location>
        <begin position="198"/>
        <end position="208"/>
    </location>
</feature>
<dbReference type="PANTHER" id="PTHR10619:SF0">
    <property type="entry name" value="F-ACTIN-CAPPING PROTEIN SUBUNIT BETA ISOFORMS 1 AND 2"/>
    <property type="match status" value="1"/>
</dbReference>
<dbReference type="Gene3D" id="3.90.1150.210">
    <property type="entry name" value="F-actin capping protein, beta subunit"/>
    <property type="match status" value="1"/>
</dbReference>
<dbReference type="InterPro" id="IPR019771">
    <property type="entry name" value="F-actin_capping_bsu_CS"/>
</dbReference>
<name>A0A2A6CZ04_PRIPA</name>
<sequence>MQMSDAQVVRFTECSSLHQMMLIVFSKILYLRKYYEDCYFFDHKIHGVTTPIIDVTNPFVNYLIADSIKGAASAADQRYLRNVQLIFKLLNDKPERFVERYVIVFDEDNNPELMSPTGRASLSPVPDTHWNREDIMQMASAVDQICGDLASFPDDDPKKGGLQVMFRLDYNRNCPEGYSAPHYTRSNYAQLKFSQLLPPVPVKRPPPQRSLSDKDKKVHSFLSVQSLLTRANSLPLPTKSVSQQSVIRHLNATRTESSISSPYRKSRERSKESIQVPSRQKSLLPRQPAKIVLEVEDDEEEEDLEEEEEEVGDEEDDEEEGEEDEVNDEEEEEEEPEEIETARGEDNGRKRSTDRYDEEDDRKKARSTSSSPQTNEAVERMNRAYDPNATIMSSSMDVGNDTTFPKRLSSSQSPEVLSMAASSPSEKEGARKKEDDDDDGEERSQEDDLNKTVQSDSGYNSALAVLPSTQSIDLSDVFRPLARNMSDQQLDCALDLMRRLPPQQCEKNLNELIELAPSLGEDLLSTVDQPLKTAKDKETGKEYLICDYNRDGDSYRYFDGGVSSVYFWELQDYGFAGIVLLKKIGDGTKNVKGCWDSIHVIEIAERSRQAHYKLTSTVMLWLQTSKTGSGMMNLGGSLTRQVEQDSAVTDSTPHLVNIGRLIEEQESKMRMTLNEIYFGKTKKVVSELRSMEKASDIRSRDVLTQEIRTAVAGRGPKDA</sequence>
<reference evidence="8" key="2">
    <citation type="submission" date="2022-06" db="UniProtKB">
        <authorList>
            <consortium name="EnsemblMetazoa"/>
        </authorList>
    </citation>
    <scope>IDENTIFICATION</scope>
    <source>
        <strain evidence="8">PS312</strain>
    </source>
</reference>
<dbReference type="Proteomes" id="UP000005239">
    <property type="component" value="Unassembled WGS sequence"/>
</dbReference>
<evidence type="ECO:0000313" key="8">
    <source>
        <dbReference type="EnsemblMetazoa" id="PPA23862.1"/>
    </source>
</evidence>
<organism evidence="8 9">
    <name type="scientific">Pristionchus pacificus</name>
    <name type="common">Parasitic nematode worm</name>
    <dbReference type="NCBI Taxonomy" id="54126"/>
    <lineage>
        <taxon>Eukaryota</taxon>
        <taxon>Metazoa</taxon>
        <taxon>Ecdysozoa</taxon>
        <taxon>Nematoda</taxon>
        <taxon>Chromadorea</taxon>
        <taxon>Rhabditida</taxon>
        <taxon>Rhabditina</taxon>
        <taxon>Diplogasteromorpha</taxon>
        <taxon>Diplogasteroidea</taxon>
        <taxon>Neodiplogasteridae</taxon>
        <taxon>Pristionchus</taxon>
    </lineage>
</organism>
<dbReference type="FunFam" id="3.90.1150.210:FF:000001">
    <property type="entry name" value="F-actin-capping protein subunit beta"/>
    <property type="match status" value="1"/>
</dbReference>
<dbReference type="InterPro" id="IPR036570">
    <property type="entry name" value="HORMA_dom_sf"/>
</dbReference>
<dbReference type="PROSITE" id="PS50815">
    <property type="entry name" value="HORMA"/>
    <property type="match status" value="1"/>
</dbReference>
<evidence type="ECO:0000256" key="7">
    <source>
        <dbReference type="SAM" id="MobiDB-lite"/>
    </source>
</evidence>
<dbReference type="GO" id="GO:0051490">
    <property type="term" value="P:negative regulation of filopodium assembly"/>
    <property type="evidence" value="ECO:0000318"/>
    <property type="project" value="GO_Central"/>
</dbReference>
<feature type="region of interest" description="Disordered" evidence="7">
    <location>
        <begin position="197"/>
        <end position="216"/>
    </location>
</feature>
<keyword evidence="3" id="KW-0117">Actin capping</keyword>
<dbReference type="AlphaFoldDB" id="A0A2A6CZ04"/>
<feature type="compositionally biased region" description="Basic and acidic residues" evidence="7">
    <location>
        <begin position="340"/>
        <end position="355"/>
    </location>
</feature>
<evidence type="ECO:0000256" key="6">
    <source>
        <dbReference type="ARBA" id="ARBA00023212"/>
    </source>
</evidence>
<dbReference type="Pfam" id="PF02301">
    <property type="entry name" value="HORMA"/>
    <property type="match status" value="1"/>
</dbReference>
<dbReference type="SUPFAM" id="SSF56019">
    <property type="entry name" value="The spindle assembly checkpoint protein mad2"/>
    <property type="match status" value="1"/>
</dbReference>
<dbReference type="SUPFAM" id="SSF90096">
    <property type="entry name" value="Subunits of heterodimeric actin filament capping protein Capz"/>
    <property type="match status" value="1"/>
</dbReference>
<evidence type="ECO:0000256" key="1">
    <source>
        <dbReference type="ARBA" id="ARBA00004245"/>
    </source>
</evidence>
<feature type="compositionally biased region" description="Polar residues" evidence="7">
    <location>
        <begin position="367"/>
        <end position="376"/>
    </location>
</feature>
<feature type="compositionally biased region" description="Polar residues" evidence="7">
    <location>
        <begin position="252"/>
        <end position="263"/>
    </location>
</feature>
<accession>A0A2A6CZ04</accession>
<keyword evidence="6" id="KW-0206">Cytoskeleton</keyword>
<dbReference type="Pfam" id="PF01115">
    <property type="entry name" value="F_actin_cap_B"/>
    <property type="match status" value="2"/>
</dbReference>
<dbReference type="GO" id="GO:0010591">
    <property type="term" value="P:regulation of lamellipodium assembly"/>
    <property type="evidence" value="ECO:0000318"/>
    <property type="project" value="GO_Central"/>
</dbReference>
<dbReference type="PRINTS" id="PR00192">
    <property type="entry name" value="FACTINCAPB"/>
</dbReference>
<dbReference type="InterPro" id="IPR042276">
    <property type="entry name" value="CapZ_alpha/beta_2"/>
</dbReference>
<dbReference type="InterPro" id="IPR037282">
    <property type="entry name" value="CapZ_alpha/beta"/>
</dbReference>
<protein>
    <submittedName>
        <fullName evidence="8">Cap-2</fullName>
    </submittedName>
</protein>
<evidence type="ECO:0000256" key="2">
    <source>
        <dbReference type="ARBA" id="ARBA00006039"/>
    </source>
</evidence>